<dbReference type="PANTHER" id="PTHR22146:SF8">
    <property type="entry name" value="PROTEIN FAM166B"/>
    <property type="match status" value="1"/>
</dbReference>
<comment type="similarity">
    <text evidence="6">Belongs to the CIMIP2 family.</text>
</comment>
<evidence type="ECO:0000259" key="9">
    <source>
        <dbReference type="Pfam" id="PF10629"/>
    </source>
</evidence>
<keyword evidence="2" id="KW-0963">Cytoplasm</keyword>
<comment type="function">
    <text evidence="5">Microtubule inner protein (MIP) part of the dynein-decorated doublet microtubules (DMTs) in cilia axoneme, which is required for motile cilia beating.</text>
</comment>
<dbReference type="Proteomes" id="UP001066276">
    <property type="component" value="Chromosome 1_2"/>
</dbReference>
<evidence type="ECO:0000313" key="11">
    <source>
        <dbReference type="Proteomes" id="UP001066276"/>
    </source>
</evidence>
<dbReference type="InterPro" id="IPR018902">
    <property type="entry name" value="CMI2A-C-like_dom"/>
</dbReference>
<dbReference type="GO" id="GO:0015630">
    <property type="term" value="C:microtubule cytoskeleton"/>
    <property type="evidence" value="ECO:0007669"/>
    <property type="project" value="UniProtKB-ARBA"/>
</dbReference>
<sequence>MPVVLPHIREAIFPSFEPSYIPGFTGYVPKLRSVIGYTYGNATHRPLTHEPGQSKPPQLTLSVSGDECAFPGPRQLINKTFGHPEINTYARQVSDRNINKGYFYPKNGKYQHTMRYYICDGDPRITEAIQTIEAVKAELRKPPSWDPCFPDRDAMLKNTLWCLPKSEEKIDLIKCPASARSFPRAPSPQRTPLKVTPQDTPVKAQTTATCGKRDSRRQGKIIYWSNCGLLPNYAGYAPGQSFVYGKTWGVSTVNIGPAQQRKKPFEYTSLF</sequence>
<evidence type="ECO:0000256" key="8">
    <source>
        <dbReference type="SAM" id="MobiDB-lite"/>
    </source>
</evidence>
<keyword evidence="11" id="KW-1185">Reference proteome</keyword>
<evidence type="ECO:0000313" key="10">
    <source>
        <dbReference type="EMBL" id="KAJ1205421.1"/>
    </source>
</evidence>
<accession>A0AAV7VYG6</accession>
<keyword evidence="3" id="KW-0206">Cytoskeleton</keyword>
<evidence type="ECO:0000256" key="4">
    <source>
        <dbReference type="ARBA" id="ARBA00023273"/>
    </source>
</evidence>
<keyword evidence="4" id="KW-0966">Cell projection</keyword>
<organism evidence="10 11">
    <name type="scientific">Pleurodeles waltl</name>
    <name type="common">Iberian ribbed newt</name>
    <dbReference type="NCBI Taxonomy" id="8319"/>
    <lineage>
        <taxon>Eukaryota</taxon>
        <taxon>Metazoa</taxon>
        <taxon>Chordata</taxon>
        <taxon>Craniata</taxon>
        <taxon>Vertebrata</taxon>
        <taxon>Euteleostomi</taxon>
        <taxon>Amphibia</taxon>
        <taxon>Batrachia</taxon>
        <taxon>Caudata</taxon>
        <taxon>Salamandroidea</taxon>
        <taxon>Salamandridae</taxon>
        <taxon>Pleurodelinae</taxon>
        <taxon>Pleurodeles</taxon>
    </lineage>
</organism>
<feature type="domain" description="Ciliary microtubule inner protein 2A-C-like" evidence="9">
    <location>
        <begin position="17"/>
        <end position="48"/>
    </location>
</feature>
<evidence type="ECO:0000256" key="1">
    <source>
        <dbReference type="ARBA" id="ARBA00004430"/>
    </source>
</evidence>
<dbReference type="GO" id="GO:0005930">
    <property type="term" value="C:axoneme"/>
    <property type="evidence" value="ECO:0007669"/>
    <property type="project" value="UniProtKB-SubCell"/>
</dbReference>
<comment type="subcellular location">
    <subcellularLocation>
        <location evidence="1">Cytoplasm</location>
        <location evidence="1">Cytoskeleton</location>
        <location evidence="1">Cilium axoneme</location>
    </subcellularLocation>
</comment>
<dbReference type="PANTHER" id="PTHR22146">
    <property type="entry name" value="CAT EYE SYNDROME CRITICAL REGION PROTEIN 6"/>
    <property type="match status" value="1"/>
</dbReference>
<dbReference type="EMBL" id="JANPWB010000002">
    <property type="protein sequence ID" value="KAJ1205421.1"/>
    <property type="molecule type" value="Genomic_DNA"/>
</dbReference>
<protein>
    <recommendedName>
        <fullName evidence="7">Ciliary microtubule inner protein 2B</fullName>
    </recommendedName>
</protein>
<comment type="caution">
    <text evidence="10">The sequence shown here is derived from an EMBL/GenBank/DDBJ whole genome shotgun (WGS) entry which is preliminary data.</text>
</comment>
<evidence type="ECO:0000256" key="3">
    <source>
        <dbReference type="ARBA" id="ARBA00023212"/>
    </source>
</evidence>
<reference evidence="10" key="1">
    <citation type="journal article" date="2022" name="bioRxiv">
        <title>Sequencing and chromosome-scale assembly of the giantPleurodeles waltlgenome.</title>
        <authorList>
            <person name="Brown T."/>
            <person name="Elewa A."/>
            <person name="Iarovenko S."/>
            <person name="Subramanian E."/>
            <person name="Araus A.J."/>
            <person name="Petzold A."/>
            <person name="Susuki M."/>
            <person name="Suzuki K.-i.T."/>
            <person name="Hayashi T."/>
            <person name="Toyoda A."/>
            <person name="Oliveira C."/>
            <person name="Osipova E."/>
            <person name="Leigh N.D."/>
            <person name="Simon A."/>
            <person name="Yun M.H."/>
        </authorList>
    </citation>
    <scope>NUCLEOTIDE SEQUENCE</scope>
    <source>
        <strain evidence="10">20211129_DDA</strain>
        <tissue evidence="10">Liver</tissue>
    </source>
</reference>
<evidence type="ECO:0000256" key="2">
    <source>
        <dbReference type="ARBA" id="ARBA00022490"/>
    </source>
</evidence>
<evidence type="ECO:0000256" key="6">
    <source>
        <dbReference type="ARBA" id="ARBA00035661"/>
    </source>
</evidence>
<evidence type="ECO:0000256" key="5">
    <source>
        <dbReference type="ARBA" id="ARBA00035003"/>
    </source>
</evidence>
<dbReference type="AlphaFoldDB" id="A0AAV7VYG6"/>
<proteinExistence type="inferred from homology"/>
<name>A0AAV7VYG6_PLEWA</name>
<evidence type="ECO:0000256" key="7">
    <source>
        <dbReference type="ARBA" id="ARBA00041163"/>
    </source>
</evidence>
<gene>
    <name evidence="10" type="ORF">NDU88_000856</name>
</gene>
<dbReference type="Pfam" id="PF10629">
    <property type="entry name" value="CMI2B-like"/>
    <property type="match status" value="1"/>
</dbReference>
<feature type="region of interest" description="Disordered" evidence="8">
    <location>
        <begin position="181"/>
        <end position="205"/>
    </location>
</feature>